<gene>
    <name evidence="1" type="ORF">ABIC20_005602</name>
</gene>
<sequence>MSDDFAPIGSPARLTAEDMVRRAILDVLDDILPGARTKVFERAHARLSDAEKAISIGGDFFREAHAAIDAIVQAPKA</sequence>
<name>A0ABV2NPH7_9HYPH</name>
<dbReference type="Proteomes" id="UP001549119">
    <property type="component" value="Unassembled WGS sequence"/>
</dbReference>
<evidence type="ECO:0000313" key="1">
    <source>
        <dbReference type="EMBL" id="MET3868293.1"/>
    </source>
</evidence>
<dbReference type="RefSeq" id="WP_209650477.1">
    <property type="nucleotide sequence ID" value="NZ_JBEPNV010000001.1"/>
</dbReference>
<organism evidence="1 2">
    <name type="scientific">Methylobacterium radiotolerans</name>
    <dbReference type="NCBI Taxonomy" id="31998"/>
    <lineage>
        <taxon>Bacteria</taxon>
        <taxon>Pseudomonadati</taxon>
        <taxon>Pseudomonadota</taxon>
        <taxon>Alphaproteobacteria</taxon>
        <taxon>Hyphomicrobiales</taxon>
        <taxon>Methylobacteriaceae</taxon>
        <taxon>Methylobacterium</taxon>
    </lineage>
</organism>
<protein>
    <submittedName>
        <fullName evidence="1">Uncharacterized protein</fullName>
    </submittedName>
</protein>
<keyword evidence="2" id="KW-1185">Reference proteome</keyword>
<reference evidence="1 2" key="1">
    <citation type="submission" date="2024-06" db="EMBL/GenBank/DDBJ databases">
        <title>Genomics of switchgrass bacterial isolates.</title>
        <authorList>
            <person name="Shade A."/>
        </authorList>
    </citation>
    <scope>NUCLEOTIDE SEQUENCE [LARGE SCALE GENOMIC DNA]</scope>
    <source>
        <strain evidence="1 2">PvP084</strain>
    </source>
</reference>
<accession>A0ABV2NPH7</accession>
<evidence type="ECO:0000313" key="2">
    <source>
        <dbReference type="Proteomes" id="UP001549119"/>
    </source>
</evidence>
<proteinExistence type="predicted"/>
<dbReference type="EMBL" id="JBEPNW010000002">
    <property type="protein sequence ID" value="MET3868293.1"/>
    <property type="molecule type" value="Genomic_DNA"/>
</dbReference>
<comment type="caution">
    <text evidence="1">The sequence shown here is derived from an EMBL/GenBank/DDBJ whole genome shotgun (WGS) entry which is preliminary data.</text>
</comment>